<dbReference type="EMBL" id="AUPL01003926">
    <property type="protein sequence ID" value="ESL08371.1"/>
    <property type="molecule type" value="Genomic_DNA"/>
</dbReference>
<feature type="compositionally biased region" description="Low complexity" evidence="2">
    <location>
        <begin position="321"/>
        <end position="331"/>
    </location>
</feature>
<feature type="compositionally biased region" description="Basic and acidic residues" evidence="2">
    <location>
        <begin position="10"/>
        <end position="20"/>
    </location>
</feature>
<feature type="compositionally biased region" description="Basic and acidic residues" evidence="2">
    <location>
        <begin position="342"/>
        <end position="366"/>
    </location>
</feature>
<feature type="region of interest" description="Disordered" evidence="2">
    <location>
        <begin position="309"/>
        <end position="372"/>
    </location>
</feature>
<feature type="coiled-coil region" evidence="1">
    <location>
        <begin position="185"/>
        <end position="212"/>
    </location>
</feature>
<name>A0A061J2K2_TRYRA</name>
<feature type="compositionally biased region" description="Basic and acidic residues" evidence="2">
    <location>
        <begin position="452"/>
        <end position="465"/>
    </location>
</feature>
<dbReference type="OrthoDB" id="248214at2759"/>
<accession>A0A061J2K2</accession>
<dbReference type="Proteomes" id="UP000031737">
    <property type="component" value="Unassembled WGS sequence"/>
</dbReference>
<evidence type="ECO:0000256" key="1">
    <source>
        <dbReference type="SAM" id="Coils"/>
    </source>
</evidence>
<feature type="region of interest" description="Disordered" evidence="2">
    <location>
        <begin position="502"/>
        <end position="571"/>
    </location>
</feature>
<feature type="coiled-coil region" evidence="1">
    <location>
        <begin position="247"/>
        <end position="306"/>
    </location>
</feature>
<feature type="compositionally biased region" description="Basic and acidic residues" evidence="2">
    <location>
        <begin position="55"/>
        <end position="78"/>
    </location>
</feature>
<evidence type="ECO:0000256" key="2">
    <source>
        <dbReference type="SAM" id="MobiDB-lite"/>
    </source>
</evidence>
<keyword evidence="4" id="KW-1185">Reference proteome</keyword>
<keyword evidence="1" id="KW-0175">Coiled coil</keyword>
<feature type="compositionally biased region" description="Basic and acidic residues" evidence="2">
    <location>
        <begin position="309"/>
        <end position="318"/>
    </location>
</feature>
<proteinExistence type="predicted"/>
<protein>
    <submittedName>
        <fullName evidence="3">Uncharacterized protein</fullName>
    </submittedName>
</protein>
<feature type="region of interest" description="Disordered" evidence="2">
    <location>
        <begin position="386"/>
        <end position="488"/>
    </location>
</feature>
<feature type="region of interest" description="Disordered" evidence="2">
    <location>
        <begin position="593"/>
        <end position="617"/>
    </location>
</feature>
<evidence type="ECO:0000313" key="4">
    <source>
        <dbReference type="Proteomes" id="UP000031737"/>
    </source>
</evidence>
<feature type="region of interest" description="Disordered" evidence="2">
    <location>
        <begin position="1"/>
        <end position="92"/>
    </location>
</feature>
<dbReference type="VEuPathDB" id="TriTrypDB:TRSC58_03926"/>
<reference evidence="3 4" key="1">
    <citation type="submission" date="2013-07" db="EMBL/GenBank/DDBJ databases">
        <authorList>
            <person name="Stoco P.H."/>
            <person name="Wagner G."/>
            <person name="Gerber A."/>
            <person name="Zaha A."/>
            <person name="Thompson C."/>
            <person name="Bartholomeu D.C."/>
            <person name="Luckemeyer D.D."/>
            <person name="Bahia D."/>
            <person name="Loreto E."/>
            <person name="Prestes E.B."/>
            <person name="Lima F.M."/>
            <person name="Rodrigues-Luiz G."/>
            <person name="Vallejo G.A."/>
            <person name="Filho J.F."/>
            <person name="Monteiro K.M."/>
            <person name="Tyler K.M."/>
            <person name="de Almeida L.G."/>
            <person name="Ortiz M.F."/>
            <person name="Siervo M.A."/>
            <person name="de Moraes M.H."/>
            <person name="Cunha O.L."/>
            <person name="Mendonca-Neto R."/>
            <person name="Silva R."/>
            <person name="Teixeira S.M."/>
            <person name="Murta S.M."/>
            <person name="Sincero T.C."/>
            <person name="Mendes T.A."/>
            <person name="Urmenyi T.P."/>
            <person name="Silva V.G."/>
            <person name="da Rocha W.D."/>
            <person name="Andersson B."/>
            <person name="Romanha A.J."/>
            <person name="Steindel M."/>
            <person name="de Vasconcelos A.T."/>
            <person name="Grisard E.C."/>
        </authorList>
    </citation>
    <scope>NUCLEOTIDE SEQUENCE [LARGE SCALE GENOMIC DNA]</scope>
    <source>
        <strain evidence="3 4">SC58</strain>
    </source>
</reference>
<organism evidence="3 4">
    <name type="scientific">Trypanosoma rangeli SC58</name>
    <dbReference type="NCBI Taxonomy" id="429131"/>
    <lineage>
        <taxon>Eukaryota</taxon>
        <taxon>Discoba</taxon>
        <taxon>Euglenozoa</taxon>
        <taxon>Kinetoplastea</taxon>
        <taxon>Metakinetoplastina</taxon>
        <taxon>Trypanosomatida</taxon>
        <taxon>Trypanosomatidae</taxon>
        <taxon>Trypanosoma</taxon>
        <taxon>Herpetosoma</taxon>
    </lineage>
</organism>
<feature type="compositionally biased region" description="Polar residues" evidence="2">
    <location>
        <begin position="429"/>
        <end position="451"/>
    </location>
</feature>
<evidence type="ECO:0000313" key="3">
    <source>
        <dbReference type="EMBL" id="ESL08371.1"/>
    </source>
</evidence>
<dbReference type="AlphaFoldDB" id="A0A061J2K2"/>
<comment type="caution">
    <text evidence="3">The sequence shown here is derived from an EMBL/GenBank/DDBJ whole genome shotgun (WGS) entry which is preliminary data.</text>
</comment>
<sequence>MSRRSQWESMRQEARSRVNRVDSPPVVENTPYHDSWLATPGGSGERVRLRSRKSGRLEGKSASRRPQDGTGKGKERGRMSAKAGVEDDDADDDGAVRRLHSVEKADALVAPVLELLPDYPLGNTTSAEATYNSNVVPGTPHEERGAVASTCSFSVGETFRELSTVGSDNGLTLLQMELAQEKRKNIFVEQRLLSLDKEVKELRAENARLMSIAAGNAVATTVVGPEKSLTGGYTVPNAGGGSGLTHVEQMVMELQEELDVMKEYTNELEARLADRSNTLERRCREVEQKESRIRQLERTMADELIRRSKQELTEESAERVTSAPTTAAAAADGGNSHFRNPNHKDDHHEGVDGLHERPEKARRERLIGSVAAVPSTVRRTTVLARLRSGQEHRGGGGVPESLAQKGSAPSLERTLSSDHPAAHEKPRQRTSSLSQKKPNTSGGHAVRQTSSAHDHDRGEAAHDEGQPQQPRARLASVPTKPRSASLLARRSVTPTVLYSLKARRRDKTEGPASTVAHSLRHSRRESLSKSVNTERRPLLKRNSTSPIPHVQHAGDPPHTHAAPRLGATRPPPVETSIMSASAMSTNASTLHHMETRSVASTARSRPRINRSDGGNTVIQASTTTVVTRSVKRRDSPVLMPQPHLDLVESLPSDQNVVSEKFSTTTYRPNRLARYHNDDLNVRSLSPSST</sequence>
<gene>
    <name evidence="3" type="ORF">TRSC58_03926</name>
</gene>
<feature type="compositionally biased region" description="Basic and acidic residues" evidence="2">
    <location>
        <begin position="524"/>
        <end position="537"/>
    </location>
</feature>